<gene>
    <name evidence="1" type="ORF">CBRE1094_LOCUS33893</name>
</gene>
<evidence type="ECO:0000313" key="1">
    <source>
        <dbReference type="EMBL" id="CAD9518835.1"/>
    </source>
</evidence>
<dbReference type="AlphaFoldDB" id="A0A7S2IH55"/>
<reference evidence="1" key="1">
    <citation type="submission" date="2021-01" db="EMBL/GenBank/DDBJ databases">
        <authorList>
            <person name="Corre E."/>
            <person name="Pelletier E."/>
            <person name="Niang G."/>
            <person name="Scheremetjew M."/>
            <person name="Finn R."/>
            <person name="Kale V."/>
            <person name="Holt S."/>
            <person name="Cochrane G."/>
            <person name="Meng A."/>
            <person name="Brown T."/>
            <person name="Cohen L."/>
        </authorList>
    </citation>
    <scope>NUCLEOTIDE SEQUENCE</scope>
    <source>
        <strain evidence="1">UTEX LB 985</strain>
    </source>
</reference>
<sequence length="131" mass="14255">MVGTVRPGAAARSVTPKMMPEMAGGMQFEHVSREWRCKWEGESKTDSATLEGIAKLVDESLPAIKELDGVTVERKVCGACKDFKLIVTVPLATFGPWEEAGHPPESDFLEKLKAIDGTSFIETQTITSAML</sequence>
<protein>
    <submittedName>
        <fullName evidence="1">Uncharacterized protein</fullName>
    </submittedName>
</protein>
<dbReference type="EMBL" id="HBGU01062171">
    <property type="protein sequence ID" value="CAD9518835.1"/>
    <property type="molecule type" value="Transcribed_RNA"/>
</dbReference>
<organism evidence="1">
    <name type="scientific">Haptolina brevifila</name>
    <dbReference type="NCBI Taxonomy" id="156173"/>
    <lineage>
        <taxon>Eukaryota</taxon>
        <taxon>Haptista</taxon>
        <taxon>Haptophyta</taxon>
        <taxon>Prymnesiophyceae</taxon>
        <taxon>Prymnesiales</taxon>
        <taxon>Prymnesiaceae</taxon>
        <taxon>Haptolina</taxon>
    </lineage>
</organism>
<proteinExistence type="predicted"/>
<name>A0A7S2IH55_9EUKA</name>
<accession>A0A7S2IH55</accession>